<evidence type="ECO:0000313" key="1">
    <source>
        <dbReference type="EMBL" id="KAH8015640.1"/>
    </source>
</evidence>
<keyword evidence="2" id="KW-1185">Reference proteome</keyword>
<sequence>MLWEYNTAPPLPGRRPHPLSTMLRRLLDRPCTLALLICFQFAFMAYFSFGGFRNLAFIFGHDSNPSFDYSRTHDVYTNLSLLPQQPRHRSPTGALPYCPERSPYLSESDVQFSSEVKKGTGYRPVNVWLERV</sequence>
<accession>A0ACB8G840</accession>
<dbReference type="EMBL" id="CM037614">
    <property type="protein sequence ID" value="KAH8015640.1"/>
    <property type="molecule type" value="Genomic_DNA"/>
</dbReference>
<gene>
    <name evidence="1" type="ORF">K3G42_006534</name>
</gene>
<organism evidence="1 2">
    <name type="scientific">Sphaerodactylus townsendi</name>
    <dbReference type="NCBI Taxonomy" id="933632"/>
    <lineage>
        <taxon>Eukaryota</taxon>
        <taxon>Metazoa</taxon>
        <taxon>Chordata</taxon>
        <taxon>Craniata</taxon>
        <taxon>Vertebrata</taxon>
        <taxon>Euteleostomi</taxon>
        <taxon>Lepidosauria</taxon>
        <taxon>Squamata</taxon>
        <taxon>Bifurcata</taxon>
        <taxon>Gekkota</taxon>
        <taxon>Sphaerodactylidae</taxon>
        <taxon>Sphaerodactylus</taxon>
    </lineage>
</organism>
<name>A0ACB8G840_9SAUR</name>
<protein>
    <submittedName>
        <fullName evidence="1">Uncharacterized protein</fullName>
    </submittedName>
</protein>
<evidence type="ECO:0000313" key="2">
    <source>
        <dbReference type="Proteomes" id="UP000827872"/>
    </source>
</evidence>
<dbReference type="Proteomes" id="UP000827872">
    <property type="component" value="Linkage Group LG01"/>
</dbReference>
<reference evidence="1" key="1">
    <citation type="submission" date="2021-08" db="EMBL/GenBank/DDBJ databases">
        <title>The first chromosome-level gecko genome reveals the dynamic sex chromosomes of Neotropical dwarf geckos (Sphaerodactylidae: Sphaerodactylus).</title>
        <authorList>
            <person name="Pinto B.J."/>
            <person name="Keating S.E."/>
            <person name="Gamble T."/>
        </authorList>
    </citation>
    <scope>NUCLEOTIDE SEQUENCE</scope>
    <source>
        <strain evidence="1">TG3544</strain>
    </source>
</reference>
<comment type="caution">
    <text evidence="1">The sequence shown here is derived from an EMBL/GenBank/DDBJ whole genome shotgun (WGS) entry which is preliminary data.</text>
</comment>
<proteinExistence type="predicted"/>